<comment type="caution">
    <text evidence="2">The sequence shown here is derived from an EMBL/GenBank/DDBJ whole genome shotgun (WGS) entry which is preliminary data.</text>
</comment>
<reference evidence="2 3" key="1">
    <citation type="submission" date="2020-04" db="EMBL/GenBank/DDBJ databases">
        <title>Perkinsus olseni comparative genomics.</title>
        <authorList>
            <person name="Bogema D.R."/>
        </authorList>
    </citation>
    <scope>NUCLEOTIDE SEQUENCE [LARGE SCALE GENOMIC DNA]</scope>
    <source>
        <strain evidence="2">00978-12</strain>
    </source>
</reference>
<accession>A0A7J6N4M2</accession>
<organism evidence="2 3">
    <name type="scientific">Perkinsus olseni</name>
    <name type="common">Perkinsus atlanticus</name>
    <dbReference type="NCBI Taxonomy" id="32597"/>
    <lineage>
        <taxon>Eukaryota</taxon>
        <taxon>Sar</taxon>
        <taxon>Alveolata</taxon>
        <taxon>Perkinsozoa</taxon>
        <taxon>Perkinsea</taxon>
        <taxon>Perkinsida</taxon>
        <taxon>Perkinsidae</taxon>
        <taxon>Perkinsus</taxon>
    </lineage>
</organism>
<dbReference type="AlphaFoldDB" id="A0A7J6N4M2"/>
<name>A0A7J6N4M2_PEROL</name>
<evidence type="ECO:0000313" key="2">
    <source>
        <dbReference type="EMBL" id="KAF4678696.1"/>
    </source>
</evidence>
<feature type="compositionally biased region" description="Polar residues" evidence="1">
    <location>
        <begin position="7"/>
        <end position="17"/>
    </location>
</feature>
<dbReference type="EMBL" id="JABANP010000853">
    <property type="protein sequence ID" value="KAF4678696.1"/>
    <property type="molecule type" value="Genomic_DNA"/>
</dbReference>
<dbReference type="Proteomes" id="UP000541610">
    <property type="component" value="Unassembled WGS sequence"/>
</dbReference>
<protein>
    <submittedName>
        <fullName evidence="2">Uncharacterized protein</fullName>
    </submittedName>
</protein>
<proteinExistence type="predicted"/>
<gene>
    <name evidence="2" type="ORF">FOZ60_016252</name>
</gene>
<evidence type="ECO:0000256" key="1">
    <source>
        <dbReference type="SAM" id="MobiDB-lite"/>
    </source>
</evidence>
<evidence type="ECO:0000313" key="3">
    <source>
        <dbReference type="Proteomes" id="UP000541610"/>
    </source>
</evidence>
<sequence>MTDESSKQSTATGAQTHPDQHGAPSGKNPSDLLQKAISAAAQSTASISWNWYSDRLTCLQLVKRCIGINPKSVAMSQMYFVGANGQPIGTSLKALSSQWKILQHPDAPHEEGLEGLRMQKGWRWSRFRRQLEFALSGVQGDSSPLRLLAYSFFLPRSVVAELRDLITQHIIEKGPDGKVALIQSASVFAWKSIREPVVDDKDSAEVSIFLTEIRSAYESWTKQCSTLCQKVEKSMEKLESSFDSSNPIILLSRWSNLYRKAGHLEFSRIVEEESYLAGKLADTVGLKLDWSFRVLLHEFILQQCPRSKKQDTGFGALIKEVREKALSPQEVLSKLQNAALENHSSSIDKYLGLYLPKISLPPWSGGILPAWQRIEYDAGRANPMETREALAHTLDTAYADNLGKCSHRPIGTVRSIIAACDSSDLGWGFVIYGLSSVATPAPSLEIVRTTGEVLQTYAGEWDARSMRFHINRKEALTLQKTMQTIFSWLQIMLEASSVERILLYCDNSSAVSWAQQPPQKMRSYDHLALQRIGDAMADLKETIRVTHNVTPEIKHVSGINNALADQLSRSHKDFLNLSPLTEGAQHTTPTRHGKKQKKLGAAVLIAIEDDLTIEVESRVVQSRKDLWNELFVT</sequence>
<feature type="region of interest" description="Disordered" evidence="1">
    <location>
        <begin position="1"/>
        <end position="31"/>
    </location>
</feature>
<dbReference type="OrthoDB" id="411544at2759"/>